<dbReference type="InterPro" id="IPR053083">
    <property type="entry name" value="TF_kinase-domain_protein"/>
</dbReference>
<dbReference type="GO" id="GO:0005524">
    <property type="term" value="F:ATP binding"/>
    <property type="evidence" value="ECO:0007669"/>
    <property type="project" value="InterPro"/>
</dbReference>
<dbReference type="OrthoDB" id="1668230at2759"/>
<dbReference type="InterPro" id="IPR011009">
    <property type="entry name" value="Kinase-like_dom_sf"/>
</dbReference>
<dbReference type="InterPro" id="IPR001245">
    <property type="entry name" value="Ser-Thr/Tyr_kinase_cat_dom"/>
</dbReference>
<gene>
    <name evidence="2" type="ORF">BO71DRAFT_379441</name>
</gene>
<dbReference type="AlphaFoldDB" id="A0A319DAS4"/>
<dbReference type="PROSITE" id="PS50011">
    <property type="entry name" value="PROTEIN_KINASE_DOM"/>
    <property type="match status" value="1"/>
</dbReference>
<reference evidence="2 3" key="1">
    <citation type="submission" date="2018-02" db="EMBL/GenBank/DDBJ databases">
        <title>The genomes of Aspergillus section Nigri reveals drivers in fungal speciation.</title>
        <authorList>
            <consortium name="DOE Joint Genome Institute"/>
            <person name="Vesth T.C."/>
            <person name="Nybo J."/>
            <person name="Theobald S."/>
            <person name="Brandl J."/>
            <person name="Frisvad J.C."/>
            <person name="Nielsen K.F."/>
            <person name="Lyhne E.K."/>
            <person name="Kogle M.E."/>
            <person name="Kuo A."/>
            <person name="Riley R."/>
            <person name="Clum A."/>
            <person name="Nolan M."/>
            <person name="Lipzen A."/>
            <person name="Salamov A."/>
            <person name="Henrissat B."/>
            <person name="Wiebenga A."/>
            <person name="De vries R.P."/>
            <person name="Grigoriev I.V."/>
            <person name="Mortensen U.H."/>
            <person name="Andersen M.R."/>
            <person name="Baker S.E."/>
        </authorList>
    </citation>
    <scope>NUCLEOTIDE SEQUENCE [LARGE SCALE GENOMIC DNA]</scope>
    <source>
        <strain evidence="2 3">CBS 707.79</strain>
    </source>
</reference>
<dbReference type="GO" id="GO:0004672">
    <property type="term" value="F:protein kinase activity"/>
    <property type="evidence" value="ECO:0007669"/>
    <property type="project" value="InterPro"/>
</dbReference>
<feature type="domain" description="Protein kinase" evidence="1">
    <location>
        <begin position="14"/>
        <end position="306"/>
    </location>
</feature>
<keyword evidence="3" id="KW-1185">Reference proteome</keyword>
<sequence length="409" mass="46533">MASSLFIDLDGQPIPDREILGYGRSGVVILRDGLAVKTPLRHPWSSEDDVQVNLEVLQREQEVYRRLNFPGSGNGQIDGVVPYIGFSTKAIQLAYLENGDLRAYLEKNKPSLALQMSWFRQMARTLEEIHDKRVLVADIATRNYLLDSDLSVKLCDFTEASVLPLDTVMEAADDNGFSIQTDIGQLGAVMYEVVTGSKCEFDLFKDNAPEDGRATWPQRTFLPSTNGLWIGPIIEKSVVRRIPARISRRQNKVDRAAQIYSPIRLPQELQPLLEQWKTLPQEFRLRLPESRDDRQALPVTSPDEFVARSFLFLCGIERAVIIEKIRCRLCYVAFYLMKDQLQRDGFRQDAIVCLSGMIKRNDMVSAGEHEIQGKLRTWVDKGERLWLLSMDLEGPGVLFLLPEDIGENM</sequence>
<dbReference type="InterPro" id="IPR000719">
    <property type="entry name" value="Prot_kinase_dom"/>
</dbReference>
<evidence type="ECO:0000313" key="3">
    <source>
        <dbReference type="Proteomes" id="UP000247810"/>
    </source>
</evidence>
<accession>A0A319DAS4</accession>
<proteinExistence type="predicted"/>
<dbReference type="PANTHER" id="PTHR44305:SF24">
    <property type="entry name" value="TYROSINE-PROTEIN KINASE C03B1.5-RELATED"/>
    <property type="match status" value="1"/>
</dbReference>
<name>A0A319DAS4_9EURO</name>
<dbReference type="Gene3D" id="1.10.510.10">
    <property type="entry name" value="Transferase(Phosphotransferase) domain 1"/>
    <property type="match status" value="1"/>
</dbReference>
<evidence type="ECO:0000313" key="2">
    <source>
        <dbReference type="EMBL" id="PYH94460.1"/>
    </source>
</evidence>
<dbReference type="Proteomes" id="UP000247810">
    <property type="component" value="Unassembled WGS sequence"/>
</dbReference>
<evidence type="ECO:0000259" key="1">
    <source>
        <dbReference type="PROSITE" id="PS50011"/>
    </source>
</evidence>
<dbReference type="SUPFAM" id="SSF56112">
    <property type="entry name" value="Protein kinase-like (PK-like)"/>
    <property type="match status" value="1"/>
</dbReference>
<dbReference type="EMBL" id="KZ825870">
    <property type="protein sequence ID" value="PYH94460.1"/>
    <property type="molecule type" value="Genomic_DNA"/>
</dbReference>
<dbReference type="PANTHER" id="PTHR44305">
    <property type="entry name" value="SI:DKEY-192D15.2-RELATED"/>
    <property type="match status" value="1"/>
</dbReference>
<protein>
    <recommendedName>
        <fullName evidence="1">Protein kinase domain-containing protein</fullName>
    </recommendedName>
</protein>
<dbReference type="VEuPathDB" id="FungiDB:BO71DRAFT_379441"/>
<dbReference type="Pfam" id="PF07714">
    <property type="entry name" value="PK_Tyr_Ser-Thr"/>
    <property type="match status" value="1"/>
</dbReference>
<organism evidence="2 3">
    <name type="scientific">Aspergillus ellipticus CBS 707.79</name>
    <dbReference type="NCBI Taxonomy" id="1448320"/>
    <lineage>
        <taxon>Eukaryota</taxon>
        <taxon>Fungi</taxon>
        <taxon>Dikarya</taxon>
        <taxon>Ascomycota</taxon>
        <taxon>Pezizomycotina</taxon>
        <taxon>Eurotiomycetes</taxon>
        <taxon>Eurotiomycetidae</taxon>
        <taxon>Eurotiales</taxon>
        <taxon>Aspergillaceae</taxon>
        <taxon>Aspergillus</taxon>
        <taxon>Aspergillus subgen. Circumdati</taxon>
    </lineage>
</organism>
<dbReference type="STRING" id="1448320.A0A319DAS4"/>